<dbReference type="Gramene" id="A07p02640.2_BraZ1">
    <property type="protein sequence ID" value="A07p02640.2_BraZ1.CDS"/>
    <property type="gene ID" value="A07g02640.2_BraZ1"/>
</dbReference>
<evidence type="ECO:0000313" key="2">
    <source>
        <dbReference type="Proteomes" id="UP000694005"/>
    </source>
</evidence>
<dbReference type="EMBL" id="LS974623">
    <property type="protein sequence ID" value="CAG7900620.1"/>
    <property type="molecule type" value="Genomic_DNA"/>
</dbReference>
<gene>
    <name evidence="1" type="ORF">BRAPAZ1V2_A07P02640.2</name>
</gene>
<sequence>MSFIGRSDADLMKSILPLRICRWDHRVRGVYDANRLR</sequence>
<evidence type="ECO:0000313" key="1">
    <source>
        <dbReference type="EMBL" id="CAG7900620.1"/>
    </source>
</evidence>
<dbReference type="AlphaFoldDB" id="A0A8D9HJW0"/>
<proteinExistence type="predicted"/>
<reference evidence="1 2" key="1">
    <citation type="submission" date="2021-07" db="EMBL/GenBank/DDBJ databases">
        <authorList>
            <consortium name="Genoscope - CEA"/>
            <person name="William W."/>
        </authorList>
    </citation>
    <scope>NUCLEOTIDE SEQUENCE [LARGE SCALE GENOMIC DNA]</scope>
</reference>
<accession>A0A8D9HJW0</accession>
<organism evidence="1 2">
    <name type="scientific">Brassica campestris</name>
    <name type="common">Field mustard</name>
    <dbReference type="NCBI Taxonomy" id="3711"/>
    <lineage>
        <taxon>Eukaryota</taxon>
        <taxon>Viridiplantae</taxon>
        <taxon>Streptophyta</taxon>
        <taxon>Embryophyta</taxon>
        <taxon>Tracheophyta</taxon>
        <taxon>Spermatophyta</taxon>
        <taxon>Magnoliopsida</taxon>
        <taxon>eudicotyledons</taxon>
        <taxon>Gunneridae</taxon>
        <taxon>Pentapetalae</taxon>
        <taxon>rosids</taxon>
        <taxon>malvids</taxon>
        <taxon>Brassicales</taxon>
        <taxon>Brassicaceae</taxon>
        <taxon>Brassiceae</taxon>
        <taxon>Brassica</taxon>
    </lineage>
</organism>
<dbReference type="Proteomes" id="UP000694005">
    <property type="component" value="Chromosome A07"/>
</dbReference>
<name>A0A8D9HJW0_BRACM</name>
<protein>
    <submittedName>
        <fullName evidence="1">Uncharacterized protein</fullName>
    </submittedName>
</protein>